<reference evidence="3" key="1">
    <citation type="submission" date="2023-03" db="EMBL/GenBank/DDBJ databases">
        <title>Massive genome expansion in bonnet fungi (Mycena s.s.) driven by repeated elements and novel gene families across ecological guilds.</title>
        <authorList>
            <consortium name="Lawrence Berkeley National Laboratory"/>
            <person name="Harder C.B."/>
            <person name="Miyauchi S."/>
            <person name="Viragh M."/>
            <person name="Kuo A."/>
            <person name="Thoen E."/>
            <person name="Andreopoulos B."/>
            <person name="Lu D."/>
            <person name="Skrede I."/>
            <person name="Drula E."/>
            <person name="Henrissat B."/>
            <person name="Morin E."/>
            <person name="Kohler A."/>
            <person name="Barry K."/>
            <person name="LaButti K."/>
            <person name="Morin E."/>
            <person name="Salamov A."/>
            <person name="Lipzen A."/>
            <person name="Mereny Z."/>
            <person name="Hegedus B."/>
            <person name="Baldrian P."/>
            <person name="Stursova M."/>
            <person name="Weitz H."/>
            <person name="Taylor A."/>
            <person name="Grigoriev I.V."/>
            <person name="Nagy L.G."/>
            <person name="Martin F."/>
            <person name="Kauserud H."/>
        </authorList>
    </citation>
    <scope>NUCLEOTIDE SEQUENCE</scope>
    <source>
        <strain evidence="3">CBHHK188m</strain>
    </source>
</reference>
<sequence length="317" mass="33605">MSLVHKFVVPGPWIGPEGQWVPTKSGKFYSCSPTPNDACSATLIFNGTGLQVVGSVGSQIKQSASGIVDVQLDGLPTDSAPFPDPNHPDLMYFFDNSTMAEGPHKLTISMNHNNTDTTVFLNYFNVSGSADTSSAVSSSTSSSSASSIIQPSPTNGHGPHPHPSGLGFPNPNAFASQHGGLSQQVFIPLMAVIAVLGALLVAALGYVLYLRHTRRTRHAKALDDFPSMPPSRIWLNTQPAAAAALASSEPPSSRFFEPARWTSPRNTVRSLTTSSVDEYEADSAATHGSRPWDPYTIPRQTDISGSDGHGVPSIHAI</sequence>
<dbReference type="EMBL" id="JARJLG010000185">
    <property type="protein sequence ID" value="KAJ7731154.1"/>
    <property type="molecule type" value="Genomic_DNA"/>
</dbReference>
<feature type="compositionally biased region" description="Low complexity" evidence="1">
    <location>
        <begin position="135"/>
        <end position="169"/>
    </location>
</feature>
<comment type="caution">
    <text evidence="3">The sequence shown here is derived from an EMBL/GenBank/DDBJ whole genome shotgun (WGS) entry which is preliminary data.</text>
</comment>
<keyword evidence="2" id="KW-0812">Transmembrane</keyword>
<feature type="transmembrane region" description="Helical" evidence="2">
    <location>
        <begin position="185"/>
        <end position="210"/>
    </location>
</feature>
<feature type="region of interest" description="Disordered" evidence="1">
    <location>
        <begin position="279"/>
        <end position="317"/>
    </location>
</feature>
<dbReference type="Gene3D" id="2.60.120.260">
    <property type="entry name" value="Galactose-binding domain-like"/>
    <property type="match status" value="1"/>
</dbReference>
<keyword evidence="4" id="KW-1185">Reference proteome</keyword>
<accession>A0AAD7MUF7</accession>
<evidence type="ECO:0000313" key="4">
    <source>
        <dbReference type="Proteomes" id="UP001215280"/>
    </source>
</evidence>
<evidence type="ECO:0000256" key="2">
    <source>
        <dbReference type="SAM" id="Phobius"/>
    </source>
</evidence>
<feature type="region of interest" description="Disordered" evidence="1">
    <location>
        <begin position="135"/>
        <end position="171"/>
    </location>
</feature>
<dbReference type="Proteomes" id="UP001215280">
    <property type="component" value="Unassembled WGS sequence"/>
</dbReference>
<keyword evidence="2" id="KW-1133">Transmembrane helix</keyword>
<keyword evidence="2" id="KW-0472">Membrane</keyword>
<organism evidence="3 4">
    <name type="scientific">Mycena maculata</name>
    <dbReference type="NCBI Taxonomy" id="230809"/>
    <lineage>
        <taxon>Eukaryota</taxon>
        <taxon>Fungi</taxon>
        <taxon>Dikarya</taxon>
        <taxon>Basidiomycota</taxon>
        <taxon>Agaricomycotina</taxon>
        <taxon>Agaricomycetes</taxon>
        <taxon>Agaricomycetidae</taxon>
        <taxon>Agaricales</taxon>
        <taxon>Marasmiineae</taxon>
        <taxon>Mycenaceae</taxon>
        <taxon>Mycena</taxon>
    </lineage>
</organism>
<dbReference type="AlphaFoldDB" id="A0AAD7MUF7"/>
<proteinExistence type="predicted"/>
<evidence type="ECO:0000256" key="1">
    <source>
        <dbReference type="SAM" id="MobiDB-lite"/>
    </source>
</evidence>
<evidence type="ECO:0000313" key="3">
    <source>
        <dbReference type="EMBL" id="KAJ7731154.1"/>
    </source>
</evidence>
<protein>
    <submittedName>
        <fullName evidence="3">Uncharacterized protein</fullName>
    </submittedName>
</protein>
<name>A0AAD7MUF7_9AGAR</name>
<gene>
    <name evidence="3" type="ORF">DFH07DRAFT_847785</name>
</gene>